<dbReference type="GO" id="GO:0006511">
    <property type="term" value="P:ubiquitin-dependent protein catabolic process"/>
    <property type="evidence" value="ECO:0007669"/>
    <property type="project" value="InterPro"/>
</dbReference>
<dbReference type="InterPro" id="IPR016897">
    <property type="entry name" value="SKP1"/>
</dbReference>
<dbReference type="GO" id="GO:0009867">
    <property type="term" value="P:jasmonic acid mediated signaling pathway"/>
    <property type="evidence" value="ECO:0007669"/>
    <property type="project" value="UniProtKB-ARBA"/>
</dbReference>
<keyword evidence="3 4" id="KW-0833">Ubl conjugation pathway</keyword>
<feature type="domain" description="SKP1 component dimerisation" evidence="5">
    <location>
        <begin position="120"/>
        <end position="164"/>
    </location>
</feature>
<dbReference type="AlphaFoldDB" id="A0A8B8KGR1"/>
<evidence type="ECO:0000259" key="6">
    <source>
        <dbReference type="Pfam" id="PF03931"/>
    </source>
</evidence>
<dbReference type="SMART" id="SM00512">
    <property type="entry name" value="Skp1"/>
    <property type="match status" value="1"/>
</dbReference>
<gene>
    <name evidence="8" type="primary">LOC113855569</name>
</gene>
<dbReference type="InterPro" id="IPR036296">
    <property type="entry name" value="SKP1-like_dim_sf"/>
</dbReference>
<dbReference type="KEGG" id="aprc:113855569"/>
<evidence type="ECO:0000259" key="5">
    <source>
        <dbReference type="Pfam" id="PF01466"/>
    </source>
</evidence>
<comment type="similarity">
    <text evidence="2 4">Belongs to the SKP1 family.</text>
</comment>
<dbReference type="SUPFAM" id="SSF54695">
    <property type="entry name" value="POZ domain"/>
    <property type="match status" value="1"/>
</dbReference>
<dbReference type="Pfam" id="PF03931">
    <property type="entry name" value="Skp1_POZ"/>
    <property type="match status" value="1"/>
</dbReference>
<evidence type="ECO:0000256" key="2">
    <source>
        <dbReference type="ARBA" id="ARBA00009993"/>
    </source>
</evidence>
<sequence>MSEKGECSKQKMAEEKLKTYTLQSADNAIFEVDSLIVEQMQTVQSFVDDIEGDGTGIIIPLPNVCSQELAKIIEFCREHRRIPDDADRKRFDEQFVKALSSDELKLLFLAANYLNMKSFFDFLSQSIANLIENKSVEFVRKFFDIENDFTPEEEAKLRKAHAWAFEGIDED</sequence>
<reference evidence="7" key="1">
    <citation type="journal article" date="2019" name="Toxins">
        <title>Detection of Abrin-Like and Prepropulchellin-Like Toxin Genes and Transcripts Using Whole Genome Sequencing and Full-Length Transcript Sequencing of Abrus precatorius.</title>
        <authorList>
            <person name="Hovde B.T."/>
            <person name="Daligault H.E."/>
            <person name="Hanschen E.R."/>
            <person name="Kunde Y.A."/>
            <person name="Johnson M.B."/>
            <person name="Starkenburg S.R."/>
            <person name="Johnson S.L."/>
        </authorList>
    </citation>
    <scope>NUCLEOTIDE SEQUENCE [LARGE SCALE GENOMIC DNA]</scope>
</reference>
<dbReference type="Proteomes" id="UP000694853">
    <property type="component" value="Unplaced"/>
</dbReference>
<dbReference type="InterPro" id="IPR016072">
    <property type="entry name" value="Skp1_comp_dimer"/>
</dbReference>
<reference evidence="8" key="2">
    <citation type="submission" date="2025-08" db="UniProtKB">
        <authorList>
            <consortium name="RefSeq"/>
        </authorList>
    </citation>
    <scope>IDENTIFICATION</scope>
    <source>
        <tissue evidence="8">Young leaves</tissue>
    </source>
</reference>
<dbReference type="InterPro" id="IPR001232">
    <property type="entry name" value="SKP1-like"/>
</dbReference>
<dbReference type="PANTHER" id="PTHR11165">
    <property type="entry name" value="SKP1"/>
    <property type="match status" value="1"/>
</dbReference>
<dbReference type="InterPro" id="IPR016073">
    <property type="entry name" value="Skp1_comp_POZ"/>
</dbReference>
<dbReference type="Gene3D" id="3.30.710.10">
    <property type="entry name" value="Potassium Channel Kv1.1, Chain A"/>
    <property type="match status" value="1"/>
</dbReference>
<evidence type="ECO:0000256" key="4">
    <source>
        <dbReference type="PIRNR" id="PIRNR028729"/>
    </source>
</evidence>
<dbReference type="UniPathway" id="UPA00143"/>
<dbReference type="Pfam" id="PF01466">
    <property type="entry name" value="Skp1"/>
    <property type="match status" value="1"/>
</dbReference>
<dbReference type="InterPro" id="IPR011333">
    <property type="entry name" value="SKP1/BTB/POZ_sf"/>
</dbReference>
<dbReference type="OrthoDB" id="2342932at2759"/>
<dbReference type="RefSeq" id="XP_027343007.1">
    <property type="nucleotide sequence ID" value="XM_027487206.1"/>
</dbReference>
<keyword evidence="7" id="KW-1185">Reference proteome</keyword>
<accession>A0A8B8KGR1</accession>
<dbReference type="PIRSF" id="PIRSF028729">
    <property type="entry name" value="E3_ubiquit_lig_SCF_Skp"/>
    <property type="match status" value="1"/>
</dbReference>
<comment type="function">
    <text evidence="4">Involved in ubiquitination and subsequent proteasomal degradation of target proteins. Together with CUL1, RBX1 and a F-box protein, it forms a SCF E3 ubiquitin ligase complex. The functional specificity of this complex depends on the type of F-box protein. In the SCF complex, it serves as an adapter that links the F-box protein to CUL1.</text>
</comment>
<comment type="subunit">
    <text evidence="4">Part of a SCF (SKP1-cullin-F-box) protein ligase complex.</text>
</comment>
<evidence type="ECO:0000256" key="1">
    <source>
        <dbReference type="ARBA" id="ARBA00004906"/>
    </source>
</evidence>
<evidence type="ECO:0000313" key="8">
    <source>
        <dbReference type="RefSeq" id="XP_027343007.1"/>
    </source>
</evidence>
<evidence type="ECO:0000313" key="7">
    <source>
        <dbReference type="Proteomes" id="UP000694853"/>
    </source>
</evidence>
<comment type="pathway">
    <text evidence="1 4">Protein modification; protein ubiquitination.</text>
</comment>
<dbReference type="SUPFAM" id="SSF81382">
    <property type="entry name" value="Skp1 dimerisation domain-like"/>
    <property type="match status" value="1"/>
</dbReference>
<organism evidence="7 8">
    <name type="scientific">Abrus precatorius</name>
    <name type="common">Indian licorice</name>
    <name type="synonym">Glycine abrus</name>
    <dbReference type="NCBI Taxonomy" id="3816"/>
    <lineage>
        <taxon>Eukaryota</taxon>
        <taxon>Viridiplantae</taxon>
        <taxon>Streptophyta</taxon>
        <taxon>Embryophyta</taxon>
        <taxon>Tracheophyta</taxon>
        <taxon>Spermatophyta</taxon>
        <taxon>Magnoliopsida</taxon>
        <taxon>eudicotyledons</taxon>
        <taxon>Gunneridae</taxon>
        <taxon>Pentapetalae</taxon>
        <taxon>rosids</taxon>
        <taxon>fabids</taxon>
        <taxon>Fabales</taxon>
        <taxon>Fabaceae</taxon>
        <taxon>Papilionoideae</taxon>
        <taxon>50 kb inversion clade</taxon>
        <taxon>NPAAA clade</taxon>
        <taxon>indigoferoid/millettioid clade</taxon>
        <taxon>Abreae</taxon>
        <taxon>Abrus</taxon>
    </lineage>
</organism>
<feature type="domain" description="SKP1 component POZ" evidence="6">
    <location>
        <begin position="21"/>
        <end position="80"/>
    </location>
</feature>
<dbReference type="GeneID" id="113855569"/>
<protein>
    <recommendedName>
        <fullName evidence="4">SKP1-like protein</fullName>
    </recommendedName>
</protein>
<proteinExistence type="inferred from homology"/>
<name>A0A8B8KGR1_ABRPR</name>
<evidence type="ECO:0000256" key="3">
    <source>
        <dbReference type="ARBA" id="ARBA00022786"/>
    </source>
</evidence>
<dbReference type="GO" id="GO:0016567">
    <property type="term" value="P:protein ubiquitination"/>
    <property type="evidence" value="ECO:0007669"/>
    <property type="project" value="UniProtKB-UniRule"/>
</dbReference>